<evidence type="ECO:0000313" key="1">
    <source>
        <dbReference type="EMBL" id="KAH9793842.1"/>
    </source>
</evidence>
<evidence type="ECO:0000313" key="2">
    <source>
        <dbReference type="Proteomes" id="UP000829398"/>
    </source>
</evidence>
<name>A0ACB8N7N6_CITSI</name>
<dbReference type="EMBL" id="CM039171">
    <property type="protein sequence ID" value="KAH9793842.1"/>
    <property type="molecule type" value="Genomic_DNA"/>
</dbReference>
<accession>A0ACB8N7N6</accession>
<sequence>MFVLFAIIIEHLFDPSIRDKAILRRTVCDHAHIISHKHPYWNRSLGADHFMLSCHDWGPRATWYVPQPYYNSIRVLCNANTSEHFNPKKDASFPEINLITGEITYLTGGLPPSNRTILALFAELSYKDTLKKSRFCICPGGHEVASPRIVEVTYAECVPGLISQHHVLPFSDVLNWESFSVQVPVKCLKNILMGVSQDRYFRMYEQVKMVQRHFVVNNPSVRYDAFNMIIPSIWFRRLNVCINCWCIFTPCFIHYYYNYY</sequence>
<proteinExistence type="predicted"/>
<keyword evidence="2" id="KW-1185">Reference proteome</keyword>
<gene>
    <name evidence="1" type="ORF">KPL71_004677</name>
</gene>
<comment type="caution">
    <text evidence="1">The sequence shown here is derived from an EMBL/GenBank/DDBJ whole genome shotgun (WGS) entry which is preliminary data.</text>
</comment>
<dbReference type="Proteomes" id="UP000829398">
    <property type="component" value="Chromosome 2"/>
</dbReference>
<reference evidence="2" key="1">
    <citation type="journal article" date="2023" name="Hortic. Res.">
        <title>A chromosome-level phased genome enabling allele-level studies in sweet orange: a case study on citrus Huanglongbing tolerance.</title>
        <authorList>
            <person name="Wu B."/>
            <person name="Yu Q."/>
            <person name="Deng Z."/>
            <person name="Duan Y."/>
            <person name="Luo F."/>
            <person name="Gmitter F. Jr."/>
        </authorList>
    </citation>
    <scope>NUCLEOTIDE SEQUENCE [LARGE SCALE GENOMIC DNA]</scope>
    <source>
        <strain evidence="2">cv. Valencia</strain>
    </source>
</reference>
<organism evidence="1 2">
    <name type="scientific">Citrus sinensis</name>
    <name type="common">Sweet orange</name>
    <name type="synonym">Citrus aurantium var. sinensis</name>
    <dbReference type="NCBI Taxonomy" id="2711"/>
    <lineage>
        <taxon>Eukaryota</taxon>
        <taxon>Viridiplantae</taxon>
        <taxon>Streptophyta</taxon>
        <taxon>Embryophyta</taxon>
        <taxon>Tracheophyta</taxon>
        <taxon>Spermatophyta</taxon>
        <taxon>Magnoliopsida</taxon>
        <taxon>eudicotyledons</taxon>
        <taxon>Gunneridae</taxon>
        <taxon>Pentapetalae</taxon>
        <taxon>rosids</taxon>
        <taxon>malvids</taxon>
        <taxon>Sapindales</taxon>
        <taxon>Rutaceae</taxon>
        <taxon>Aurantioideae</taxon>
        <taxon>Citrus</taxon>
    </lineage>
</organism>
<protein>
    <submittedName>
        <fullName evidence="1">Glycosyltransferase</fullName>
    </submittedName>
</protein>